<name>A0A6F8QHT3_9VIRU</name>
<feature type="transmembrane region" description="Helical" evidence="1">
    <location>
        <begin position="346"/>
        <end position="365"/>
    </location>
</feature>
<evidence type="ECO:0000256" key="1">
    <source>
        <dbReference type="SAM" id="Phobius"/>
    </source>
</evidence>
<keyword evidence="1" id="KW-0812">Transmembrane</keyword>
<proteinExistence type="predicted"/>
<keyword evidence="1" id="KW-1133">Transmembrane helix</keyword>
<reference evidence="2" key="1">
    <citation type="journal article" date="2020" name="Front. Microbiol.">
        <title>Virome analysis of aphid populations that infest the barley field: the discovery of two novel groups of nege/kita-like viruses and other novel RNA viruses.</title>
        <authorList>
            <person name="Kondo H."/>
            <person name="Fujita M."/>
            <person name="Hisano H."/>
            <person name="Hyodo K."/>
            <person name="Andika I.B."/>
            <person name="Suzuki N."/>
        </authorList>
    </citation>
    <scope>NUCLEOTIDE SEQUENCE</scope>
    <source>
        <strain evidence="2">04BaA1</strain>
    </source>
</reference>
<sequence length="390" mass="46027">MLHNFVILICVTHTISVPIHQYQHEFTIGQTFQIFNNTFNQHVSDKLVTPTNLFTMLVSPKFTTKCMYATIENILTESDYHMPTDCGMPLTITVHDSTFQKSIVDIGTHACSQYNRHNCNPPMHQYKFVDDFKNKFFLSREVFRTELGGPVAFYLDTTLLDQLVVLKDEITNNYYWTTKYCSKYMTVTSDYKLFMLGPGIHYYDAANKQFCIADYSNLCNTMGPYTDVYQLYQSLPIYVTMYTTVQITDQLRHYDFIYSTPYDDHNSIVINKMGLFATVTGSLRKPQPNYQCVTYHTVPITSIFHVDVVLSAVEEKFLLYYNRFTHYIFDLIQTLLLKLFEKFMNCVNYFSFVSFDILVIFFYLMIYNRNYYTVFIVIFFHVLIKHILYM</sequence>
<accession>A0A6F8QHT3</accession>
<evidence type="ECO:0000313" key="2">
    <source>
        <dbReference type="EMBL" id="BBV14752.1"/>
    </source>
</evidence>
<keyword evidence="1" id="KW-0472">Membrane</keyword>
<organism evidence="2">
    <name type="scientific">Barley aphid RNA virus 3</name>
    <dbReference type="NCBI Taxonomy" id="2703492"/>
    <lineage>
        <taxon>Viruses</taxon>
        <taxon>Riboviria</taxon>
    </lineage>
</organism>
<feature type="transmembrane region" description="Helical" evidence="1">
    <location>
        <begin position="371"/>
        <end position="389"/>
    </location>
</feature>
<dbReference type="EMBL" id="LC516837">
    <property type="protein sequence ID" value="BBV14752.1"/>
    <property type="molecule type" value="Genomic_RNA"/>
</dbReference>
<protein>
    <submittedName>
        <fullName evidence="2">Uncharacterized protein</fullName>
    </submittedName>
</protein>
<gene>
    <name evidence="2" type="primary">2</name>
</gene>